<protein>
    <submittedName>
        <fullName evidence="1">Uncharacterized protein</fullName>
    </submittedName>
</protein>
<evidence type="ECO:0000313" key="1">
    <source>
        <dbReference type="EMBL" id="AFZ27235.1"/>
    </source>
</evidence>
<dbReference type="HOGENOM" id="CLU_2952739_0_0_3"/>
<evidence type="ECO:0000313" key="2">
    <source>
        <dbReference type="Proteomes" id="UP000010475"/>
    </source>
</evidence>
<dbReference type="KEGG" id="csg:Cylst_5199"/>
<reference evidence="1 2" key="1">
    <citation type="submission" date="2012-06" db="EMBL/GenBank/DDBJ databases">
        <title>Finished chromosome of genome of Cylindrospermum stagnale PCC 7417.</title>
        <authorList>
            <consortium name="US DOE Joint Genome Institute"/>
            <person name="Gugger M."/>
            <person name="Coursin T."/>
            <person name="Rippka R."/>
            <person name="Tandeau De Marsac N."/>
            <person name="Huntemann M."/>
            <person name="Wei C.-L."/>
            <person name="Han J."/>
            <person name="Detter J.C."/>
            <person name="Han C."/>
            <person name="Tapia R."/>
            <person name="Chen A."/>
            <person name="Kyrpides N."/>
            <person name="Mavromatis K."/>
            <person name="Markowitz V."/>
            <person name="Szeto E."/>
            <person name="Ivanova N."/>
            <person name="Pagani I."/>
            <person name="Pati A."/>
            <person name="Goodwin L."/>
            <person name="Nordberg H.P."/>
            <person name="Cantor M.N."/>
            <person name="Hua S.X."/>
            <person name="Woyke T."/>
            <person name="Kerfeld C.A."/>
        </authorList>
    </citation>
    <scope>NUCLEOTIDE SEQUENCE [LARGE SCALE GENOMIC DNA]</scope>
    <source>
        <strain evidence="1 2">PCC 7417</strain>
    </source>
</reference>
<dbReference type="AlphaFoldDB" id="K9X3L0"/>
<dbReference type="STRING" id="56107.Cylst_5199"/>
<accession>K9X3L0</accession>
<organism evidence="1 2">
    <name type="scientific">Cylindrospermum stagnale PCC 7417</name>
    <dbReference type="NCBI Taxonomy" id="56107"/>
    <lineage>
        <taxon>Bacteria</taxon>
        <taxon>Bacillati</taxon>
        <taxon>Cyanobacteriota</taxon>
        <taxon>Cyanophyceae</taxon>
        <taxon>Nostocales</taxon>
        <taxon>Nostocaceae</taxon>
        <taxon>Cylindrospermum</taxon>
    </lineage>
</organism>
<dbReference type="Proteomes" id="UP000010475">
    <property type="component" value="Chromosome"/>
</dbReference>
<gene>
    <name evidence="1" type="ORF">Cylst_5199</name>
</gene>
<proteinExistence type="predicted"/>
<keyword evidence="2" id="KW-1185">Reference proteome</keyword>
<name>K9X3L0_9NOST</name>
<dbReference type="EMBL" id="CP003642">
    <property type="protein sequence ID" value="AFZ27235.1"/>
    <property type="molecule type" value="Genomic_DNA"/>
</dbReference>
<sequence length="59" mass="6030">MAAIAPITSPAINKAAPISGSSILDSFKNITFTPILRKFAATFAAASIAIESVLVIPVT</sequence>